<gene>
    <name evidence="3" type="ORF">AWB82_06694</name>
</gene>
<keyword evidence="4" id="KW-1185">Reference proteome</keyword>
<dbReference type="InterPro" id="IPR028098">
    <property type="entry name" value="Glyco_trans_4-like_N"/>
</dbReference>
<dbReference type="RefSeq" id="WP_235023545.1">
    <property type="nucleotide sequence ID" value="NZ_FCOJ02000084.1"/>
</dbReference>
<comment type="caution">
    <text evidence="3">The sequence shown here is derived from an EMBL/GenBank/DDBJ whole genome shotgun (WGS) entry which is preliminary data.</text>
</comment>
<reference evidence="3" key="1">
    <citation type="submission" date="2016-01" db="EMBL/GenBank/DDBJ databases">
        <authorList>
            <person name="Peeters C."/>
        </authorList>
    </citation>
    <scope>NUCLEOTIDE SEQUENCE [LARGE SCALE GENOMIC DNA]</scope>
    <source>
        <strain evidence="3">LMG 29325</strain>
    </source>
</reference>
<dbReference type="InterPro" id="IPR001296">
    <property type="entry name" value="Glyco_trans_1"/>
</dbReference>
<organism evidence="3 4">
    <name type="scientific">Caballeronia glebae</name>
    <dbReference type="NCBI Taxonomy" id="1777143"/>
    <lineage>
        <taxon>Bacteria</taxon>
        <taxon>Pseudomonadati</taxon>
        <taxon>Pseudomonadota</taxon>
        <taxon>Betaproteobacteria</taxon>
        <taxon>Burkholderiales</taxon>
        <taxon>Burkholderiaceae</taxon>
        <taxon>Caballeronia</taxon>
    </lineage>
</organism>
<evidence type="ECO:0000259" key="2">
    <source>
        <dbReference type="Pfam" id="PF13439"/>
    </source>
</evidence>
<dbReference type="Proteomes" id="UP000054596">
    <property type="component" value="Unassembled WGS sequence"/>
</dbReference>
<dbReference type="Pfam" id="PF13439">
    <property type="entry name" value="Glyco_transf_4"/>
    <property type="match status" value="1"/>
</dbReference>
<accession>A0A158DFE0</accession>
<sequence length="726" mass="79786">MHMTEKSEIDISAAFGEHGRTFDSGCSASPKTVHPLETNDARSADSLDAVIDELSRLVSAGTTVLAAQKAIAHAEDIARAHLRDTSVRFMLLKLKDAASIFPDMYAQWSALLTECPDDLRVVRYCASHLVRQRRNDEALALVDRHLPEVIEDWRAGLARAELLSDIRAHAASDLIFQRLIDTHGRREPRVAFSKRLNKRGLLFEAYNAIAPVASTLAPDSKAGQLAASIADDYGFFSQLDTAAGFQGQDIRILSLKHAILSFRNRSLPQTRSSEGISIALLTGSLGPGGAERQLTRLACHLKSMSATDGETSKRGVSGNRSNGKGIELIRDVEVIVRQFSDASRANPNHRLDFFLEPLREASVAVTEINHLPAVSIAHQHLDACTLERLLEKLPAPVRYGVTRLTPFLRERRFDVVSLWQDGTCLLGALAALLAGVPTIHLVFRGLPPNIRTDRNRPEYIVMYRALAAIPGVHFVSNSHAAAQEYARWLGLPLDRFHVLYNGVPGISTAGDESDERKWRAFANSTQDATETIGGVFRLEPDKRPLMWIKLAARYLKMRPHARFVLVGDGRLQEKVSALADELGLNERLLFAGLSSHVGFWYSKMSAKLLLSRYEGLPNVLIEAQMLGVPVLATPAGGAGECFVDDVTGHLLDSADRPNLASACQKLAVLIDSFRADGARHEYARQRARLLFSVDAMIGRFIELCAGAEVQTANEGRDDLLENSLEA</sequence>
<dbReference type="GO" id="GO:0016757">
    <property type="term" value="F:glycosyltransferase activity"/>
    <property type="evidence" value="ECO:0007669"/>
    <property type="project" value="InterPro"/>
</dbReference>
<feature type="domain" description="Glycosyl transferase family 1" evidence="1">
    <location>
        <begin position="529"/>
        <end position="665"/>
    </location>
</feature>
<proteinExistence type="predicted"/>
<keyword evidence="3" id="KW-0808">Transferase</keyword>
<evidence type="ECO:0000313" key="3">
    <source>
        <dbReference type="EMBL" id="SAK93258.1"/>
    </source>
</evidence>
<dbReference type="PANTHER" id="PTHR12526">
    <property type="entry name" value="GLYCOSYLTRANSFERASE"/>
    <property type="match status" value="1"/>
</dbReference>
<dbReference type="EMBL" id="FCOJ02000084">
    <property type="protein sequence ID" value="SAK93258.1"/>
    <property type="molecule type" value="Genomic_DNA"/>
</dbReference>
<dbReference type="STRING" id="1777143.AWB82_06694"/>
<dbReference type="CDD" id="cd03811">
    <property type="entry name" value="GT4_GT28_WabH-like"/>
    <property type="match status" value="1"/>
</dbReference>
<dbReference type="Pfam" id="PF00534">
    <property type="entry name" value="Glycos_transf_1"/>
    <property type="match status" value="1"/>
</dbReference>
<dbReference type="Gene3D" id="3.40.50.2000">
    <property type="entry name" value="Glycogen Phosphorylase B"/>
    <property type="match status" value="2"/>
</dbReference>
<protein>
    <submittedName>
        <fullName evidence="3">Glycosyl transferase, group 1</fullName>
    </submittedName>
</protein>
<dbReference type="AlphaFoldDB" id="A0A158DFE0"/>
<evidence type="ECO:0000259" key="1">
    <source>
        <dbReference type="Pfam" id="PF00534"/>
    </source>
</evidence>
<evidence type="ECO:0000313" key="4">
    <source>
        <dbReference type="Proteomes" id="UP000054596"/>
    </source>
</evidence>
<feature type="domain" description="Glycosyltransferase subfamily 4-like N-terminal" evidence="2">
    <location>
        <begin position="394"/>
        <end position="503"/>
    </location>
</feature>
<name>A0A158DFE0_9BURK</name>
<dbReference type="SUPFAM" id="SSF53756">
    <property type="entry name" value="UDP-Glycosyltransferase/glycogen phosphorylase"/>
    <property type="match status" value="1"/>
</dbReference>